<evidence type="ECO:0000313" key="4">
    <source>
        <dbReference type="EMBL" id="KAE9410006.1"/>
    </source>
</evidence>
<dbReference type="Gene3D" id="1.10.10.10">
    <property type="entry name" value="Winged helix-like DNA-binding domain superfamily/Winged helix DNA-binding domain"/>
    <property type="match status" value="1"/>
</dbReference>
<evidence type="ECO:0000256" key="1">
    <source>
        <dbReference type="SAM" id="MobiDB-lite"/>
    </source>
</evidence>
<keyword evidence="2" id="KW-0472">Membrane</keyword>
<dbReference type="InterPro" id="IPR006785">
    <property type="entry name" value="Pex14_N"/>
</dbReference>
<dbReference type="InterPro" id="IPR036388">
    <property type="entry name" value="WH-like_DNA-bd_sf"/>
</dbReference>
<sequence length="391" mass="43323">MAEENEPSNTPPTTSESSPEPSQPTTSSAEGGTRSELISRARIFLSSPQIQNQDIFAKRKFLLEKGLNETETELLLRELVSAVLFVSGFSLTYRSMVPPRTYPQPPPSGLLTLLLGLARLFAWVAGGSAALLLVYHRYLLPRILRTAEARNSLTSLKETQTECYSSLPRPNPHKEPLVFAGCHSLLDIVKEAEAQKLEFSKLPHLSLLRCAWEDFRRLPDCADGNPRTEELFQVMESRIPWLVSEEGIDFEHSLWDTLSTTPVFEGVISEDSPEGPSAPVRWVYIPAKPNTTTPFLSSLDSLSAAVAVRKPTSMPSPYQHTLQAMSEFTGYISSNLYTPYRPPPIPGMGSPSTGEPTDDLKKEIRALKGLVLNRKSFMATIPRPNIAIRSS</sequence>
<evidence type="ECO:0000256" key="2">
    <source>
        <dbReference type="SAM" id="Phobius"/>
    </source>
</evidence>
<feature type="compositionally biased region" description="Low complexity" evidence="1">
    <location>
        <begin position="7"/>
        <end position="28"/>
    </location>
</feature>
<keyword evidence="2" id="KW-0812">Transmembrane</keyword>
<reference evidence="4" key="1">
    <citation type="journal article" date="2019" name="Environ. Microbiol.">
        <title>Fungal ecological strategies reflected in gene transcription - a case study of two litter decomposers.</title>
        <authorList>
            <person name="Barbi F."/>
            <person name="Kohler A."/>
            <person name="Barry K."/>
            <person name="Baskaran P."/>
            <person name="Daum C."/>
            <person name="Fauchery L."/>
            <person name="Ihrmark K."/>
            <person name="Kuo A."/>
            <person name="LaButti K."/>
            <person name="Lipzen A."/>
            <person name="Morin E."/>
            <person name="Grigoriev I.V."/>
            <person name="Henrissat B."/>
            <person name="Lindahl B."/>
            <person name="Martin F."/>
        </authorList>
    </citation>
    <scope>NUCLEOTIDE SEQUENCE</scope>
    <source>
        <strain evidence="4">JB14</strain>
    </source>
</reference>
<dbReference type="AlphaFoldDB" id="A0A6A4IHB2"/>
<name>A0A6A4IHB2_9AGAR</name>
<accession>A0A6A4IHB2</accession>
<dbReference type="EMBL" id="ML769386">
    <property type="protein sequence ID" value="KAE9410006.1"/>
    <property type="molecule type" value="Genomic_DNA"/>
</dbReference>
<keyword evidence="2" id="KW-1133">Transmembrane helix</keyword>
<feature type="region of interest" description="Disordered" evidence="1">
    <location>
        <begin position="1"/>
        <end position="33"/>
    </location>
</feature>
<feature type="transmembrane region" description="Helical" evidence="2">
    <location>
        <begin position="74"/>
        <end position="93"/>
    </location>
</feature>
<keyword evidence="5" id="KW-1185">Reference proteome</keyword>
<evidence type="ECO:0000259" key="3">
    <source>
        <dbReference type="Pfam" id="PF04695"/>
    </source>
</evidence>
<feature type="domain" description="Peroxisome membrane anchor protein Pex14p N-terminal" evidence="3">
    <location>
        <begin position="33"/>
        <end position="78"/>
    </location>
</feature>
<dbReference type="Proteomes" id="UP000799118">
    <property type="component" value="Unassembled WGS sequence"/>
</dbReference>
<dbReference type="OrthoDB" id="441517at2759"/>
<gene>
    <name evidence="4" type="ORF">BT96DRAFT_1077514</name>
</gene>
<feature type="transmembrane region" description="Helical" evidence="2">
    <location>
        <begin position="113"/>
        <end position="135"/>
    </location>
</feature>
<proteinExistence type="predicted"/>
<evidence type="ECO:0000313" key="5">
    <source>
        <dbReference type="Proteomes" id="UP000799118"/>
    </source>
</evidence>
<protein>
    <recommendedName>
        <fullName evidence="3">Peroxisome membrane anchor protein Pex14p N-terminal domain-containing protein</fullName>
    </recommendedName>
</protein>
<organism evidence="4 5">
    <name type="scientific">Gymnopus androsaceus JB14</name>
    <dbReference type="NCBI Taxonomy" id="1447944"/>
    <lineage>
        <taxon>Eukaryota</taxon>
        <taxon>Fungi</taxon>
        <taxon>Dikarya</taxon>
        <taxon>Basidiomycota</taxon>
        <taxon>Agaricomycotina</taxon>
        <taxon>Agaricomycetes</taxon>
        <taxon>Agaricomycetidae</taxon>
        <taxon>Agaricales</taxon>
        <taxon>Marasmiineae</taxon>
        <taxon>Omphalotaceae</taxon>
        <taxon>Gymnopus</taxon>
    </lineage>
</organism>
<dbReference type="Pfam" id="PF04695">
    <property type="entry name" value="Pex14_N"/>
    <property type="match status" value="1"/>
</dbReference>